<dbReference type="InterPro" id="IPR013324">
    <property type="entry name" value="RNA_pol_sigma_r3/r4-like"/>
</dbReference>
<dbReference type="Proteomes" id="UP000028091">
    <property type="component" value="Unassembled WGS sequence"/>
</dbReference>
<feature type="domain" description="RNA polymerase sigma-70 region 4" evidence="6">
    <location>
        <begin position="132"/>
        <end position="179"/>
    </location>
</feature>
<protein>
    <submittedName>
        <fullName evidence="7">RNA polymerase sigma70</fullName>
    </submittedName>
</protein>
<dbReference type="eggNOG" id="COG1191">
    <property type="taxonomic scope" value="Bacteria"/>
</dbReference>
<dbReference type="PRINTS" id="PR00046">
    <property type="entry name" value="SIGMA70FCT"/>
</dbReference>
<keyword evidence="8" id="KW-1185">Reference proteome</keyword>
<dbReference type="InterPro" id="IPR007630">
    <property type="entry name" value="RNA_pol_sigma70_r4"/>
</dbReference>
<sequence>MDYRLLLKAKWKEIIDHPLIQQFLSNPKNEQLLRQVMEEPNEENAKKLDSEFKQFYQKIRIIKYISTMIRIFSVDFDKRVKKKQQRFPLILDHPDHQEVKDPVQTDTYEAVLFNQQDLGEHLQDQMLYKAYQQLTDKQKMVLTQIYVDGQTMKEIADQLGETRQNISNIHKKALNKLKEETGGDVRERRKNAQWRNGRTH</sequence>
<evidence type="ECO:0000256" key="5">
    <source>
        <dbReference type="SAM" id="MobiDB-lite"/>
    </source>
</evidence>
<evidence type="ECO:0000259" key="6">
    <source>
        <dbReference type="Pfam" id="PF04545"/>
    </source>
</evidence>
<organism evidence="7 8">
    <name type="scientific">Bacillus zhangzhouensis</name>
    <dbReference type="NCBI Taxonomy" id="1178540"/>
    <lineage>
        <taxon>Bacteria</taxon>
        <taxon>Bacillati</taxon>
        <taxon>Bacillota</taxon>
        <taxon>Bacilli</taxon>
        <taxon>Bacillales</taxon>
        <taxon>Bacillaceae</taxon>
        <taxon>Bacillus</taxon>
    </lineage>
</organism>
<dbReference type="Pfam" id="PF04545">
    <property type="entry name" value="Sigma70_r4"/>
    <property type="match status" value="1"/>
</dbReference>
<dbReference type="SUPFAM" id="SSF88659">
    <property type="entry name" value="Sigma3 and sigma4 domains of RNA polymerase sigma factors"/>
    <property type="match status" value="1"/>
</dbReference>
<proteinExistence type="predicted"/>
<evidence type="ECO:0000313" key="8">
    <source>
        <dbReference type="Proteomes" id="UP000028091"/>
    </source>
</evidence>
<dbReference type="EMBL" id="JOTP01000016">
    <property type="protein sequence ID" value="KEP25803.1"/>
    <property type="molecule type" value="Genomic_DNA"/>
</dbReference>
<dbReference type="GO" id="GO:0003677">
    <property type="term" value="F:DNA binding"/>
    <property type="evidence" value="ECO:0007669"/>
    <property type="project" value="UniProtKB-KW"/>
</dbReference>
<dbReference type="PANTHER" id="PTHR30385:SF7">
    <property type="entry name" value="RNA POLYMERASE SIGMA FACTOR FLIA"/>
    <property type="match status" value="1"/>
</dbReference>
<dbReference type="GO" id="GO:0006352">
    <property type="term" value="P:DNA-templated transcription initiation"/>
    <property type="evidence" value="ECO:0007669"/>
    <property type="project" value="InterPro"/>
</dbReference>
<name>A0A081L977_9BACI</name>
<dbReference type="PANTHER" id="PTHR30385">
    <property type="entry name" value="SIGMA FACTOR F FLAGELLAR"/>
    <property type="match status" value="1"/>
</dbReference>
<reference evidence="7 8" key="1">
    <citation type="submission" date="2012-09" db="EMBL/GenBank/DDBJ databases">
        <title>Genome Sequence of Bacillus sp. DW5-4.</title>
        <authorList>
            <person name="Lai Q."/>
            <person name="Liu Y."/>
            <person name="Shao Z."/>
        </authorList>
    </citation>
    <scope>NUCLEOTIDE SEQUENCE [LARGE SCALE GENOMIC DNA]</scope>
    <source>
        <strain evidence="7 8">DW5-4</strain>
    </source>
</reference>
<dbReference type="CDD" id="cd06171">
    <property type="entry name" value="Sigma70_r4"/>
    <property type="match status" value="1"/>
</dbReference>
<dbReference type="Gene3D" id="1.20.140.160">
    <property type="match status" value="1"/>
</dbReference>
<evidence type="ECO:0000313" key="7">
    <source>
        <dbReference type="EMBL" id="KEP25803.1"/>
    </source>
</evidence>
<evidence type="ECO:0000256" key="2">
    <source>
        <dbReference type="ARBA" id="ARBA00023082"/>
    </source>
</evidence>
<comment type="caution">
    <text evidence="7">The sequence shown here is derived from an EMBL/GenBank/DDBJ whole genome shotgun (WGS) entry which is preliminary data.</text>
</comment>
<evidence type="ECO:0000256" key="1">
    <source>
        <dbReference type="ARBA" id="ARBA00023015"/>
    </source>
</evidence>
<dbReference type="RefSeq" id="WP_034323048.1">
    <property type="nucleotide sequence ID" value="NZ_JOTP01000016.1"/>
</dbReference>
<keyword evidence="4" id="KW-0804">Transcription</keyword>
<feature type="compositionally biased region" description="Basic residues" evidence="5">
    <location>
        <begin position="188"/>
        <end position="200"/>
    </location>
</feature>
<gene>
    <name evidence="7" type="ORF">BA70_05460</name>
</gene>
<dbReference type="GO" id="GO:0016987">
    <property type="term" value="F:sigma factor activity"/>
    <property type="evidence" value="ECO:0007669"/>
    <property type="project" value="UniProtKB-KW"/>
</dbReference>
<evidence type="ECO:0000256" key="3">
    <source>
        <dbReference type="ARBA" id="ARBA00023125"/>
    </source>
</evidence>
<dbReference type="OrthoDB" id="2450987at2"/>
<keyword evidence="3" id="KW-0238">DNA-binding</keyword>
<dbReference type="InterPro" id="IPR000943">
    <property type="entry name" value="RNA_pol_sigma70"/>
</dbReference>
<accession>A0A081L977</accession>
<keyword evidence="1" id="KW-0805">Transcription regulation</keyword>
<evidence type="ECO:0000256" key="4">
    <source>
        <dbReference type="ARBA" id="ARBA00023163"/>
    </source>
</evidence>
<dbReference type="AlphaFoldDB" id="A0A081L977"/>
<dbReference type="NCBIfam" id="TIGR02937">
    <property type="entry name" value="sigma70-ECF"/>
    <property type="match status" value="1"/>
</dbReference>
<keyword evidence="2" id="KW-0731">Sigma factor</keyword>
<feature type="region of interest" description="Disordered" evidence="5">
    <location>
        <begin position="180"/>
        <end position="200"/>
    </location>
</feature>
<dbReference type="InterPro" id="IPR014284">
    <property type="entry name" value="RNA_pol_sigma-70_dom"/>
</dbReference>